<protein>
    <recommendedName>
        <fullName evidence="4">Integral membrane protein</fullName>
    </recommendedName>
</protein>
<evidence type="ECO:0000256" key="1">
    <source>
        <dbReference type="SAM" id="MobiDB-lite"/>
    </source>
</evidence>
<feature type="region of interest" description="Disordered" evidence="1">
    <location>
        <begin position="225"/>
        <end position="247"/>
    </location>
</feature>
<name>A0ABR1PPR4_DIAER</name>
<evidence type="ECO:0000313" key="2">
    <source>
        <dbReference type="EMBL" id="KAK7742512.1"/>
    </source>
</evidence>
<proteinExistence type="predicted"/>
<gene>
    <name evidence="2" type="ORF">SLS63_000076</name>
</gene>
<dbReference type="EMBL" id="JAKNSF020000001">
    <property type="protein sequence ID" value="KAK7742512.1"/>
    <property type="molecule type" value="Genomic_DNA"/>
</dbReference>
<comment type="caution">
    <text evidence="2">The sequence shown here is derived from an EMBL/GenBank/DDBJ whole genome shotgun (WGS) entry which is preliminary data.</text>
</comment>
<evidence type="ECO:0008006" key="4">
    <source>
        <dbReference type="Google" id="ProtNLM"/>
    </source>
</evidence>
<keyword evidence="3" id="KW-1185">Reference proteome</keyword>
<reference evidence="2 3" key="1">
    <citation type="submission" date="2024-02" db="EMBL/GenBank/DDBJ databases">
        <title>De novo assembly and annotation of 12 fungi associated with fruit tree decline syndrome in Ontario, Canada.</title>
        <authorList>
            <person name="Sulman M."/>
            <person name="Ellouze W."/>
            <person name="Ilyukhin E."/>
        </authorList>
    </citation>
    <scope>NUCLEOTIDE SEQUENCE [LARGE SCALE GENOMIC DNA]</scope>
    <source>
        <strain evidence="2 3">M169</strain>
    </source>
</reference>
<accession>A0ABR1PPR4</accession>
<organism evidence="2 3">
    <name type="scientific">Diaporthe eres</name>
    <name type="common">Phomopsis oblonga</name>
    <dbReference type="NCBI Taxonomy" id="83184"/>
    <lineage>
        <taxon>Eukaryota</taxon>
        <taxon>Fungi</taxon>
        <taxon>Dikarya</taxon>
        <taxon>Ascomycota</taxon>
        <taxon>Pezizomycotina</taxon>
        <taxon>Sordariomycetes</taxon>
        <taxon>Sordariomycetidae</taxon>
        <taxon>Diaporthales</taxon>
        <taxon>Diaporthaceae</taxon>
        <taxon>Diaporthe</taxon>
        <taxon>Diaporthe eres species complex</taxon>
    </lineage>
</organism>
<sequence length="297" mass="32857">MTRLEYHCSVKNDKCNGINLIAVDRVLPDTKMPQGLEISFERTIRVPDNKALSQLPPSLDSFPLYKIQDYAHRLPQSIIDKGGVFFPMHQKEAMWINFEATAPFMIKIYCGGVNVVSGEHAAESAETKQRRAKLLEQGELIQDYVVLPEQPWIDGVAIKPSVVRQFVAMPLGQGYTVEAQLTSKEVVGGLTFEITPAFYDAIKTVKKKHIASFGALQSINEIETARGQSDGPEPAVHPRVTSLRGSSLGTTTWNDGDTFHVEDPDGLLSPGGPYRDFRTLADLEAEVRDLKLGSKCD</sequence>
<evidence type="ECO:0000313" key="3">
    <source>
        <dbReference type="Proteomes" id="UP001430848"/>
    </source>
</evidence>
<dbReference type="Proteomes" id="UP001430848">
    <property type="component" value="Unassembled WGS sequence"/>
</dbReference>